<organism evidence="1">
    <name type="scientific">Nicotiana tabacum</name>
    <name type="common">Common tobacco</name>
    <dbReference type="NCBI Taxonomy" id="4097"/>
    <lineage>
        <taxon>Eukaryota</taxon>
        <taxon>Viridiplantae</taxon>
        <taxon>Streptophyta</taxon>
        <taxon>Embryophyta</taxon>
        <taxon>Tracheophyta</taxon>
        <taxon>Spermatophyta</taxon>
        <taxon>Magnoliopsida</taxon>
        <taxon>eudicotyledons</taxon>
        <taxon>Gunneridae</taxon>
        <taxon>Pentapetalae</taxon>
        <taxon>asterids</taxon>
        <taxon>lamiids</taxon>
        <taxon>Solanales</taxon>
        <taxon>Solanaceae</taxon>
        <taxon>Nicotianoideae</taxon>
        <taxon>Nicotianeae</taxon>
        <taxon>Nicotiana</taxon>
    </lineage>
</organism>
<dbReference type="Gene3D" id="3.30.70.270">
    <property type="match status" value="1"/>
</dbReference>
<protein>
    <recommendedName>
        <fullName evidence="2">Protein NYNRIN-like</fullName>
    </recommendedName>
</protein>
<dbReference type="AlphaFoldDB" id="A0A1S4A6E8"/>
<dbReference type="KEGG" id="nta:107794228"/>
<sequence>MKLNPEKCEFEVSFGKFLGFLVSQRWIEVNVDKIKDIEEMSNQLPSVKEVQRLMGRMVDLSRFISRSSEICHHFFSLLKKKNNFDWAPKCQQALRHLKRYSSSPQLLSKPEEGENLLIYLVVSEVAGKFPEDPKASWALRTKAARYSFKGGQLYRKSFQGPLARCLGASEANYVMQEVHEGIYGNHSDADSL</sequence>
<dbReference type="PANTHER" id="PTHR48475:SF2">
    <property type="entry name" value="RIBONUCLEASE H"/>
    <property type="match status" value="1"/>
</dbReference>
<evidence type="ECO:0000313" key="1">
    <source>
        <dbReference type="RefSeq" id="XP_016472195.1"/>
    </source>
</evidence>
<name>A0A1S4A6E8_TOBAC</name>
<dbReference type="InterPro" id="IPR043128">
    <property type="entry name" value="Rev_trsase/Diguanyl_cyclase"/>
</dbReference>
<dbReference type="SUPFAM" id="SSF56672">
    <property type="entry name" value="DNA/RNA polymerases"/>
    <property type="match status" value="1"/>
</dbReference>
<dbReference type="PANTHER" id="PTHR48475">
    <property type="entry name" value="RIBONUCLEASE H"/>
    <property type="match status" value="1"/>
</dbReference>
<dbReference type="InterPro" id="IPR043502">
    <property type="entry name" value="DNA/RNA_pol_sf"/>
</dbReference>
<dbReference type="RefSeq" id="XP_016472195.1">
    <property type="nucleotide sequence ID" value="XM_016616709.1"/>
</dbReference>
<proteinExistence type="predicted"/>
<accession>A0A1S4A6E8</accession>
<dbReference type="OrthoDB" id="1740934at2759"/>
<gene>
    <name evidence="1" type="primary">LOC107794228</name>
</gene>
<dbReference type="OMA" id="RWIEVNV"/>
<evidence type="ECO:0008006" key="2">
    <source>
        <dbReference type="Google" id="ProtNLM"/>
    </source>
</evidence>
<reference evidence="1" key="1">
    <citation type="submission" date="2025-08" db="UniProtKB">
        <authorList>
            <consortium name="RefSeq"/>
        </authorList>
    </citation>
    <scope>IDENTIFICATION</scope>
</reference>
<feature type="non-terminal residue" evidence="1">
    <location>
        <position position="192"/>
    </location>
</feature>
<dbReference type="PaxDb" id="4097-A0A1S4A6E8"/>